<dbReference type="SUPFAM" id="SSF48726">
    <property type="entry name" value="Immunoglobulin"/>
    <property type="match status" value="1"/>
</dbReference>
<evidence type="ECO:0000256" key="4">
    <source>
        <dbReference type="ARBA" id="ARBA00022729"/>
    </source>
</evidence>
<keyword evidence="6 11" id="KW-1133">Transmembrane helix</keyword>
<dbReference type="PRINTS" id="PR01638">
    <property type="entry name" value="MHCCLASSI"/>
</dbReference>
<keyword evidence="14" id="KW-1185">Reference proteome</keyword>
<dbReference type="PROSITE" id="PS00290">
    <property type="entry name" value="IG_MHC"/>
    <property type="match status" value="1"/>
</dbReference>
<evidence type="ECO:0000256" key="9">
    <source>
        <dbReference type="ARBA" id="ARBA00023180"/>
    </source>
</evidence>
<keyword evidence="3 11" id="KW-0812">Transmembrane</keyword>
<reference evidence="13 14" key="1">
    <citation type="submission" date="2009-12" db="EMBL/GenBank/DDBJ databases">
        <title>The Genome Sequence of Anolis carolinensis (Green Anole Lizard).</title>
        <authorList>
            <consortium name="The Genome Sequencing Platform"/>
            <person name="Di Palma F."/>
            <person name="Alfoldi J."/>
            <person name="Heiman D."/>
            <person name="Young S."/>
            <person name="Grabherr M."/>
            <person name="Johnson J."/>
            <person name="Lander E.S."/>
            <person name="Lindblad-Toh K."/>
        </authorList>
    </citation>
    <scope>NUCLEOTIDE SEQUENCE [LARGE SCALE GENOMIC DNA]</scope>
    <source>
        <strain evidence="13 14">JBL SC #1</strain>
    </source>
</reference>
<evidence type="ECO:0000313" key="14">
    <source>
        <dbReference type="Proteomes" id="UP000001646"/>
    </source>
</evidence>
<dbReference type="FunFam" id="3.30.500.10:FF:000001">
    <property type="entry name" value="H-2 class I histocompatibility antigen, alpha chain"/>
    <property type="match status" value="1"/>
</dbReference>
<protein>
    <recommendedName>
        <fullName evidence="12">Ig-like domain-containing protein</fullName>
    </recommendedName>
</protein>
<evidence type="ECO:0000256" key="5">
    <source>
        <dbReference type="ARBA" id="ARBA00022859"/>
    </source>
</evidence>
<dbReference type="PANTHER" id="PTHR16675">
    <property type="entry name" value="MHC CLASS I-RELATED"/>
    <property type="match status" value="1"/>
</dbReference>
<dbReference type="SMART" id="SM00407">
    <property type="entry name" value="IGc1"/>
    <property type="match status" value="1"/>
</dbReference>
<dbReference type="InterPro" id="IPR013783">
    <property type="entry name" value="Ig-like_fold"/>
</dbReference>
<dbReference type="InterPro" id="IPR036179">
    <property type="entry name" value="Ig-like_dom_sf"/>
</dbReference>
<dbReference type="CDD" id="cd07698">
    <property type="entry name" value="IgC1_MHC_I_alpha3"/>
    <property type="match status" value="1"/>
</dbReference>
<keyword evidence="7 11" id="KW-0472">Membrane</keyword>
<dbReference type="InterPro" id="IPR011161">
    <property type="entry name" value="MHC_I-like_Ag-recog"/>
</dbReference>
<evidence type="ECO:0000259" key="12">
    <source>
        <dbReference type="PROSITE" id="PS50835"/>
    </source>
</evidence>
<dbReference type="FunFam" id="2.60.40.10:FF:000204">
    <property type="entry name" value="Major histocompatibility complex, class I-related protein"/>
    <property type="match status" value="1"/>
</dbReference>
<dbReference type="InterPro" id="IPR003006">
    <property type="entry name" value="Ig/MHC_CS"/>
</dbReference>
<evidence type="ECO:0000256" key="2">
    <source>
        <dbReference type="ARBA" id="ARBA00022451"/>
    </source>
</evidence>
<dbReference type="Bgee" id="ENSACAG00000017226">
    <property type="expression patterns" value="Expressed in lung and 13 other cell types or tissues"/>
</dbReference>
<dbReference type="GO" id="GO:0002474">
    <property type="term" value="P:antigen processing and presentation of peptide antigen via MHC class I"/>
    <property type="evidence" value="ECO:0007669"/>
    <property type="project" value="UniProtKB-KW"/>
</dbReference>
<evidence type="ECO:0000256" key="1">
    <source>
        <dbReference type="ARBA" id="ARBA00004479"/>
    </source>
</evidence>
<dbReference type="Proteomes" id="UP000001646">
    <property type="component" value="Chromosome 2"/>
</dbReference>
<evidence type="ECO:0000256" key="3">
    <source>
        <dbReference type="ARBA" id="ARBA00022692"/>
    </source>
</evidence>
<dbReference type="Gene3D" id="2.60.40.10">
    <property type="entry name" value="Immunoglobulins"/>
    <property type="match status" value="1"/>
</dbReference>
<keyword evidence="8" id="KW-1015">Disulfide bond</keyword>
<comment type="similarity">
    <text evidence="10">Belongs to the MHC class I family.</text>
</comment>
<evidence type="ECO:0000256" key="11">
    <source>
        <dbReference type="SAM" id="Phobius"/>
    </source>
</evidence>
<dbReference type="SUPFAM" id="SSF54452">
    <property type="entry name" value="MHC antigen-recognition domain"/>
    <property type="match status" value="1"/>
</dbReference>
<reference evidence="13" key="2">
    <citation type="submission" date="2025-08" db="UniProtKB">
        <authorList>
            <consortium name="Ensembl"/>
        </authorList>
    </citation>
    <scope>IDENTIFICATION</scope>
</reference>
<dbReference type="Ensembl" id="ENSACAT00000036817.1">
    <property type="protein sequence ID" value="ENSACAP00000024702.1"/>
    <property type="gene ID" value="ENSACAG00000017226.4"/>
</dbReference>
<evidence type="ECO:0000313" key="13">
    <source>
        <dbReference type="Ensembl" id="ENSACAP00000024702.1"/>
    </source>
</evidence>
<organism evidence="13 14">
    <name type="scientific">Anolis carolinensis</name>
    <name type="common">Green anole</name>
    <name type="synonym">American chameleon</name>
    <dbReference type="NCBI Taxonomy" id="28377"/>
    <lineage>
        <taxon>Eukaryota</taxon>
        <taxon>Metazoa</taxon>
        <taxon>Chordata</taxon>
        <taxon>Craniata</taxon>
        <taxon>Vertebrata</taxon>
        <taxon>Euteleostomi</taxon>
        <taxon>Lepidosauria</taxon>
        <taxon>Squamata</taxon>
        <taxon>Bifurcata</taxon>
        <taxon>Unidentata</taxon>
        <taxon>Episquamata</taxon>
        <taxon>Toxicofera</taxon>
        <taxon>Iguania</taxon>
        <taxon>Dactyloidae</taxon>
        <taxon>Anolis</taxon>
    </lineage>
</organism>
<dbReference type="PROSITE" id="PS50835">
    <property type="entry name" value="IG_LIKE"/>
    <property type="match status" value="1"/>
</dbReference>
<name>A0A803SP12_ANOCA</name>
<dbReference type="InterPro" id="IPR003597">
    <property type="entry name" value="Ig_C1-set"/>
</dbReference>
<dbReference type="AlphaFoldDB" id="A0A803SP12"/>
<feature type="transmembrane region" description="Helical" evidence="11">
    <location>
        <begin position="333"/>
        <end position="357"/>
    </location>
</feature>
<dbReference type="InterPro" id="IPR050208">
    <property type="entry name" value="MHC_class-I_related"/>
</dbReference>
<keyword evidence="5" id="KW-0391">Immunity</keyword>
<evidence type="ECO:0000256" key="10">
    <source>
        <dbReference type="RuleBase" id="RU004439"/>
    </source>
</evidence>
<evidence type="ECO:0000256" key="7">
    <source>
        <dbReference type="ARBA" id="ARBA00023136"/>
    </source>
</evidence>
<keyword evidence="9" id="KW-0325">Glycoprotein</keyword>
<dbReference type="Gene3D" id="3.30.500.10">
    <property type="entry name" value="MHC class I-like antigen recognition-like"/>
    <property type="match status" value="1"/>
</dbReference>
<evidence type="ECO:0000256" key="8">
    <source>
        <dbReference type="ARBA" id="ARBA00023157"/>
    </source>
</evidence>
<dbReference type="InterPro" id="IPR037055">
    <property type="entry name" value="MHC_I-like_Ag-recog_sf"/>
</dbReference>
<dbReference type="InterPro" id="IPR007110">
    <property type="entry name" value="Ig-like_dom"/>
</dbReference>
<accession>A0A803SP12</accession>
<dbReference type="InterPro" id="IPR011162">
    <property type="entry name" value="MHC_I/II-like_Ag-recog"/>
</dbReference>
<dbReference type="InterPro" id="IPR001039">
    <property type="entry name" value="MHC_I_a_a1/a2"/>
</dbReference>
<sequence length="385" mass="43450">MGETLWKEDVEEGVWSPLSENEIVLASEGQLSLPDSVSAGNSQDGYRAAAGSSSHSLRYVYTSVSEPGQQEPQFFSVGYVDEQEFVSYDSKAKRRFPAVPWIRKVEEEDPEYWEQGSQLVWSAEQVFRMDLENVARYYNQSGGAHILQYMYGCELRKDGSKGGYDQLAYDGRDYISFDKETLTYTAADVPAQNTKRKWEAEPAIAQRNKAYLEDICIEWLQRYLDYGKETLLRTDKPEVKVTRKEDYDGMETLICRVGGFYPKDIDIDWTRDGEVWLQDVFHGLVSPNSDGTYYTWRSVKVDPKERERYKCHVEHDGLPNPVDVAWEEPDSNLGLIIGCVVGVLLLIAVMAGIAVYFKKSQDGYKAAAASDQGSNSSGTGTAVPI</sequence>
<proteinExistence type="inferred from homology"/>
<evidence type="ECO:0000256" key="6">
    <source>
        <dbReference type="ARBA" id="ARBA00022989"/>
    </source>
</evidence>
<feature type="domain" description="Ig-like" evidence="12">
    <location>
        <begin position="237"/>
        <end position="325"/>
    </location>
</feature>
<dbReference type="PANTHER" id="PTHR16675:SF242">
    <property type="entry name" value="MAJOR HISTOCOMPATIBILITY COMPLEX CLASS I-RELATED GENE PROTEIN"/>
    <property type="match status" value="1"/>
</dbReference>
<comment type="subcellular location">
    <subcellularLocation>
        <location evidence="1">Membrane</location>
        <topology evidence="1">Single-pass type I membrane protein</topology>
    </subcellularLocation>
</comment>
<keyword evidence="2" id="KW-0490">MHC I</keyword>
<keyword evidence="4" id="KW-0732">Signal</keyword>
<reference evidence="13" key="3">
    <citation type="submission" date="2025-09" db="UniProtKB">
        <authorList>
            <consortium name="Ensembl"/>
        </authorList>
    </citation>
    <scope>IDENTIFICATION</scope>
</reference>
<dbReference type="GO" id="GO:0042612">
    <property type="term" value="C:MHC class I protein complex"/>
    <property type="evidence" value="ECO:0007669"/>
    <property type="project" value="UniProtKB-KW"/>
</dbReference>
<dbReference type="Pfam" id="PF00129">
    <property type="entry name" value="MHC_I"/>
    <property type="match status" value="1"/>
</dbReference>
<dbReference type="Pfam" id="PF07654">
    <property type="entry name" value="C1-set"/>
    <property type="match status" value="1"/>
</dbReference>
<dbReference type="GeneTree" id="ENSGT01150000286995"/>